<keyword evidence="3" id="KW-1185">Reference proteome</keyword>
<sequence>MNSRFKSIIELGCGTGKNTCFLSEIANKVYAVDFSEGMISKAKEKLNSNNVVFSVADITKKWTYHDISADLIVCNLVLEHIENISFIFSEAFRSLDNGGQFFISELHPFRQYQGKKASFQKGEVTTEIAAFIHHISDFLGAAQSSGFKLKELKEWWHEEDLNKPPRLVTFVFEK</sequence>
<comment type="caution">
    <text evidence="2">The sequence shown here is derived from an EMBL/GenBank/DDBJ whole genome shotgun (WGS) entry which is preliminary data.</text>
</comment>
<dbReference type="SUPFAM" id="SSF53335">
    <property type="entry name" value="S-adenosyl-L-methionine-dependent methyltransferases"/>
    <property type="match status" value="1"/>
</dbReference>
<organism evidence="2 3">
    <name type="scientific">Aetokthonos hydrillicola Thurmond2011</name>
    <dbReference type="NCBI Taxonomy" id="2712845"/>
    <lineage>
        <taxon>Bacteria</taxon>
        <taxon>Bacillati</taxon>
        <taxon>Cyanobacteriota</taxon>
        <taxon>Cyanophyceae</taxon>
        <taxon>Nostocales</taxon>
        <taxon>Hapalosiphonaceae</taxon>
        <taxon>Aetokthonos</taxon>
    </lineage>
</organism>
<dbReference type="GO" id="GO:0032259">
    <property type="term" value="P:methylation"/>
    <property type="evidence" value="ECO:0007669"/>
    <property type="project" value="UniProtKB-KW"/>
</dbReference>
<dbReference type="Proteomes" id="UP000667802">
    <property type="component" value="Unassembled WGS sequence"/>
</dbReference>
<proteinExistence type="predicted"/>
<evidence type="ECO:0000313" key="2">
    <source>
        <dbReference type="EMBL" id="MDR9896880.1"/>
    </source>
</evidence>
<dbReference type="EMBL" id="JAALHA020000010">
    <property type="protein sequence ID" value="MDR9896880.1"/>
    <property type="molecule type" value="Genomic_DNA"/>
</dbReference>
<name>A0AAP5IDC1_9CYAN</name>
<dbReference type="CDD" id="cd02440">
    <property type="entry name" value="AdoMet_MTases"/>
    <property type="match status" value="1"/>
</dbReference>
<evidence type="ECO:0000259" key="1">
    <source>
        <dbReference type="Pfam" id="PF08241"/>
    </source>
</evidence>
<dbReference type="AlphaFoldDB" id="A0AAP5IDC1"/>
<gene>
    <name evidence="2" type="ORF">G7B40_020255</name>
</gene>
<keyword evidence="2" id="KW-0489">Methyltransferase</keyword>
<dbReference type="InterPro" id="IPR013216">
    <property type="entry name" value="Methyltransf_11"/>
</dbReference>
<protein>
    <submittedName>
        <fullName evidence="2">Class I SAM-dependent methyltransferase</fullName>
    </submittedName>
</protein>
<accession>A0AAP5IDC1</accession>
<dbReference type="Pfam" id="PF08241">
    <property type="entry name" value="Methyltransf_11"/>
    <property type="match status" value="1"/>
</dbReference>
<reference evidence="3" key="1">
    <citation type="journal article" date="2021" name="Science">
        <title>Hunting the eagle killer: A cyanobacterial neurotoxin causes vacuolar myelinopathy.</title>
        <authorList>
            <person name="Breinlinger S."/>
            <person name="Phillips T.J."/>
            <person name="Haram B.N."/>
            <person name="Mares J."/>
            <person name="Martinez Yerena J.A."/>
            <person name="Hrouzek P."/>
            <person name="Sobotka R."/>
            <person name="Henderson W.M."/>
            <person name="Schmieder P."/>
            <person name="Williams S.M."/>
            <person name="Lauderdale J.D."/>
            <person name="Wilde H.D."/>
            <person name="Gerrin W."/>
            <person name="Kust A."/>
            <person name="Washington J.W."/>
            <person name="Wagner C."/>
            <person name="Geier B."/>
            <person name="Liebeke M."/>
            <person name="Enke H."/>
            <person name="Niedermeyer T.H.J."/>
            <person name="Wilde S.B."/>
        </authorList>
    </citation>
    <scope>NUCLEOTIDE SEQUENCE [LARGE SCALE GENOMIC DNA]</scope>
    <source>
        <strain evidence="3">Thurmond2011</strain>
    </source>
</reference>
<dbReference type="InterPro" id="IPR029063">
    <property type="entry name" value="SAM-dependent_MTases_sf"/>
</dbReference>
<evidence type="ECO:0000313" key="3">
    <source>
        <dbReference type="Proteomes" id="UP000667802"/>
    </source>
</evidence>
<feature type="domain" description="Methyltransferase type 11" evidence="1">
    <location>
        <begin position="10"/>
        <end position="103"/>
    </location>
</feature>
<dbReference type="GO" id="GO:0008757">
    <property type="term" value="F:S-adenosylmethionine-dependent methyltransferase activity"/>
    <property type="evidence" value="ECO:0007669"/>
    <property type="project" value="InterPro"/>
</dbReference>
<dbReference type="Gene3D" id="3.40.50.150">
    <property type="entry name" value="Vaccinia Virus protein VP39"/>
    <property type="match status" value="1"/>
</dbReference>
<dbReference type="PANTHER" id="PTHR43861">
    <property type="entry name" value="TRANS-ACONITATE 2-METHYLTRANSFERASE-RELATED"/>
    <property type="match status" value="1"/>
</dbReference>
<keyword evidence="2" id="KW-0808">Transferase</keyword>